<gene>
    <name evidence="1" type="ORF">BpHYR1_001017</name>
</gene>
<name>A0A3M7T898_BRAPC</name>
<protein>
    <submittedName>
        <fullName evidence="1">Uncharacterized protein</fullName>
    </submittedName>
</protein>
<dbReference type="Proteomes" id="UP000276133">
    <property type="component" value="Unassembled WGS sequence"/>
</dbReference>
<accession>A0A3M7T898</accession>
<comment type="caution">
    <text evidence="1">The sequence shown here is derived from an EMBL/GenBank/DDBJ whole genome shotgun (WGS) entry which is preliminary data.</text>
</comment>
<organism evidence="1 2">
    <name type="scientific">Brachionus plicatilis</name>
    <name type="common">Marine rotifer</name>
    <name type="synonym">Brachionus muelleri</name>
    <dbReference type="NCBI Taxonomy" id="10195"/>
    <lineage>
        <taxon>Eukaryota</taxon>
        <taxon>Metazoa</taxon>
        <taxon>Spiralia</taxon>
        <taxon>Gnathifera</taxon>
        <taxon>Rotifera</taxon>
        <taxon>Eurotatoria</taxon>
        <taxon>Monogononta</taxon>
        <taxon>Pseudotrocha</taxon>
        <taxon>Ploima</taxon>
        <taxon>Brachionidae</taxon>
        <taxon>Brachionus</taxon>
    </lineage>
</organism>
<proteinExistence type="predicted"/>
<dbReference type="EMBL" id="REGN01000152">
    <property type="protein sequence ID" value="RNA44107.1"/>
    <property type="molecule type" value="Genomic_DNA"/>
</dbReference>
<evidence type="ECO:0000313" key="2">
    <source>
        <dbReference type="Proteomes" id="UP000276133"/>
    </source>
</evidence>
<evidence type="ECO:0000313" key="1">
    <source>
        <dbReference type="EMBL" id="RNA44107.1"/>
    </source>
</evidence>
<reference evidence="1 2" key="1">
    <citation type="journal article" date="2018" name="Sci. Rep.">
        <title>Genomic signatures of local adaptation to the degree of environmental predictability in rotifers.</title>
        <authorList>
            <person name="Franch-Gras L."/>
            <person name="Hahn C."/>
            <person name="Garcia-Roger E.M."/>
            <person name="Carmona M.J."/>
            <person name="Serra M."/>
            <person name="Gomez A."/>
        </authorList>
    </citation>
    <scope>NUCLEOTIDE SEQUENCE [LARGE SCALE GENOMIC DNA]</scope>
    <source>
        <strain evidence="1">HYR1</strain>
    </source>
</reference>
<sequence>MEEFTIKKLSCEQLKSFIYKIDFYPNFYPTKFFDQFSELEINLEKSLNSFNLETSSISREQSEGFFFFFNDFDSRNHVQLTTKTLLEKKIYDMLSAEFFLSILLLVHLQKHTIEAF</sequence>
<dbReference type="AlphaFoldDB" id="A0A3M7T898"/>
<keyword evidence="2" id="KW-1185">Reference proteome</keyword>